<dbReference type="EMBL" id="CAKOGP040001770">
    <property type="protein sequence ID" value="CAJ1950882.1"/>
    <property type="molecule type" value="Genomic_DNA"/>
</dbReference>
<name>A0AAD2FRT2_9STRA</name>
<organism evidence="1 2">
    <name type="scientific">Cylindrotheca closterium</name>
    <dbReference type="NCBI Taxonomy" id="2856"/>
    <lineage>
        <taxon>Eukaryota</taxon>
        <taxon>Sar</taxon>
        <taxon>Stramenopiles</taxon>
        <taxon>Ochrophyta</taxon>
        <taxon>Bacillariophyta</taxon>
        <taxon>Bacillariophyceae</taxon>
        <taxon>Bacillariophycidae</taxon>
        <taxon>Bacillariales</taxon>
        <taxon>Bacillariaceae</taxon>
        <taxon>Cylindrotheca</taxon>
    </lineage>
</organism>
<keyword evidence="2" id="KW-1185">Reference proteome</keyword>
<accession>A0AAD2FRT2</accession>
<dbReference type="Proteomes" id="UP001295423">
    <property type="component" value="Unassembled WGS sequence"/>
</dbReference>
<evidence type="ECO:0000313" key="2">
    <source>
        <dbReference type="Proteomes" id="UP001295423"/>
    </source>
</evidence>
<sequence>MISSSFVAFVFFSLYLEHLIFGPNAFAFAFLTVGQRRFQQQSRSSSRCATKKEGYKFGDISRGLIGKFQKDVNSLTGKKKYELGDFTRWLDQKGRSEVGSWVQGFTDKPNYKVGDLSREVLRRLRSGEYSTEDIMLFLKIVAIVGANVQPVAAVLPMKVLVEMVEVSLAQDLSTKVVGILTNEVDSRMKEMVTGDKDYKLGDVTKKTLTGSKDYQLGDFTKGIVEQMASKDYEFGDITRKLLNRGNKEEVGASNTADQQQIEDTTNQIMEACDKRHFSSKQDDAAIKNIELEAWDQKLLNTIERKNRGNS</sequence>
<reference evidence="1" key="1">
    <citation type="submission" date="2023-08" db="EMBL/GenBank/DDBJ databases">
        <authorList>
            <person name="Audoor S."/>
            <person name="Bilcke G."/>
        </authorList>
    </citation>
    <scope>NUCLEOTIDE SEQUENCE</scope>
</reference>
<dbReference type="AlphaFoldDB" id="A0AAD2FRT2"/>
<protein>
    <submittedName>
        <fullName evidence="1">Uncharacterized protein</fullName>
    </submittedName>
</protein>
<gene>
    <name evidence="1" type="ORF">CYCCA115_LOCUS12805</name>
</gene>
<evidence type="ECO:0000313" key="1">
    <source>
        <dbReference type="EMBL" id="CAJ1950882.1"/>
    </source>
</evidence>
<proteinExistence type="predicted"/>
<comment type="caution">
    <text evidence="1">The sequence shown here is derived from an EMBL/GenBank/DDBJ whole genome shotgun (WGS) entry which is preliminary data.</text>
</comment>